<evidence type="ECO:0000256" key="1">
    <source>
        <dbReference type="SAM" id="MobiDB-lite"/>
    </source>
</evidence>
<keyword evidence="2" id="KW-0282">Flagellum</keyword>
<keyword evidence="2" id="KW-0969">Cilium</keyword>
<evidence type="ECO:0000313" key="2">
    <source>
        <dbReference type="EMBL" id="PFG30605.1"/>
    </source>
</evidence>
<accession>A0A2A9DWU2</accession>
<keyword evidence="3" id="KW-1185">Reference proteome</keyword>
<reference evidence="2 3" key="1">
    <citation type="submission" date="2017-10" db="EMBL/GenBank/DDBJ databases">
        <title>Sequencing the genomes of 1000 actinobacteria strains.</title>
        <authorList>
            <person name="Klenk H.-P."/>
        </authorList>
    </citation>
    <scope>NUCLEOTIDE SEQUENCE [LARGE SCALE GENOMIC DNA]</scope>
    <source>
        <strain evidence="2 3">DSM 21798</strain>
    </source>
</reference>
<dbReference type="EMBL" id="PDJE01000001">
    <property type="protein sequence ID" value="PFG30605.1"/>
    <property type="molecule type" value="Genomic_DNA"/>
</dbReference>
<protein>
    <submittedName>
        <fullName evidence="2">Flagellar FliJ protein</fullName>
    </submittedName>
</protein>
<dbReference type="Gene3D" id="1.10.287.1700">
    <property type="match status" value="1"/>
</dbReference>
<sequence>MARKFALTGLLRLRSIQQREAAERLSRASITARQTEARDRQARAALASTGTEAVDVRTLAAIAASRVAARSQLAELTNLADVHNRERDEAEREHTRAKRNEKSIEKLEQAHVKRERADELRAEQAVLDEIATTRWKEPEQ</sequence>
<comment type="caution">
    <text evidence="2">The sequence shown here is derived from an EMBL/GenBank/DDBJ whole genome shotgun (WGS) entry which is preliminary data.</text>
</comment>
<name>A0A2A9DWU2_9MICO</name>
<dbReference type="Proteomes" id="UP000221369">
    <property type="component" value="Unassembled WGS sequence"/>
</dbReference>
<dbReference type="RefSeq" id="WP_098407040.1">
    <property type="nucleotide sequence ID" value="NZ_PDJE01000001.1"/>
</dbReference>
<feature type="region of interest" description="Disordered" evidence="1">
    <location>
        <begin position="84"/>
        <end position="111"/>
    </location>
</feature>
<proteinExistence type="predicted"/>
<dbReference type="InterPro" id="IPR053716">
    <property type="entry name" value="Flag_assembly_chemotaxis_eff"/>
</dbReference>
<keyword evidence="2" id="KW-0966">Cell projection</keyword>
<evidence type="ECO:0000313" key="3">
    <source>
        <dbReference type="Proteomes" id="UP000221369"/>
    </source>
</evidence>
<gene>
    <name evidence="2" type="ORF">ATJ78_1540</name>
</gene>
<organism evidence="2 3">
    <name type="scientific">Paramicrobacterium agarici</name>
    <dbReference type="NCBI Taxonomy" id="630514"/>
    <lineage>
        <taxon>Bacteria</taxon>
        <taxon>Bacillati</taxon>
        <taxon>Actinomycetota</taxon>
        <taxon>Actinomycetes</taxon>
        <taxon>Micrococcales</taxon>
        <taxon>Microbacteriaceae</taxon>
        <taxon>Paramicrobacterium</taxon>
    </lineage>
</organism>
<dbReference type="OrthoDB" id="5125557at2"/>
<dbReference type="AlphaFoldDB" id="A0A2A9DWU2"/>